<feature type="signal peptide" evidence="2">
    <location>
        <begin position="1"/>
        <end position="24"/>
    </location>
</feature>
<evidence type="ECO:0000313" key="4">
    <source>
        <dbReference type="Proteomes" id="UP000034175"/>
    </source>
</evidence>
<keyword evidence="2" id="KW-0732">Signal</keyword>
<reference evidence="3 4" key="1">
    <citation type="journal article" date="2015" name="Nature">
        <title>rRNA introns, odd ribosomes, and small enigmatic genomes across a large radiation of phyla.</title>
        <authorList>
            <person name="Brown C.T."/>
            <person name="Hug L.A."/>
            <person name="Thomas B.C."/>
            <person name="Sharon I."/>
            <person name="Castelle C.J."/>
            <person name="Singh A."/>
            <person name="Wilkins M.J."/>
            <person name="Williams K.H."/>
            <person name="Banfield J.F."/>
        </authorList>
    </citation>
    <scope>NUCLEOTIDE SEQUENCE [LARGE SCALE GENOMIC DNA]</scope>
</reference>
<protein>
    <submittedName>
        <fullName evidence="3">Uncharacterized protein</fullName>
    </submittedName>
</protein>
<dbReference type="EMBL" id="LCMA01000006">
    <property type="protein sequence ID" value="KKU26796.1"/>
    <property type="molecule type" value="Genomic_DNA"/>
</dbReference>
<accession>A0A0G1P242</accession>
<evidence type="ECO:0000313" key="3">
    <source>
        <dbReference type="EMBL" id="KKU26796.1"/>
    </source>
</evidence>
<sequence length="135" mass="14633">MKLFFWVRFLAVCSLVFLPTLALAQGNFGDALKNLNTTKKYVGGNLEEDPGVVVGRTINVALTMVGLIFLVLMVYAGYLWMTARGNEDQVKKAQQIIITTVIGMVIVLSAYAITYLVTTRLAGGLQDLTNGNGGE</sequence>
<feature type="transmembrane region" description="Helical" evidence="1">
    <location>
        <begin position="58"/>
        <end position="81"/>
    </location>
</feature>
<comment type="caution">
    <text evidence="3">The sequence shown here is derived from an EMBL/GenBank/DDBJ whole genome shotgun (WGS) entry which is preliminary data.</text>
</comment>
<feature type="transmembrane region" description="Helical" evidence="1">
    <location>
        <begin position="93"/>
        <end position="117"/>
    </location>
</feature>
<keyword evidence="1" id="KW-0812">Transmembrane</keyword>
<keyword evidence="1" id="KW-1133">Transmembrane helix</keyword>
<feature type="chain" id="PRO_5002538912" evidence="2">
    <location>
        <begin position="25"/>
        <end position="135"/>
    </location>
</feature>
<dbReference type="Proteomes" id="UP000034175">
    <property type="component" value="Unassembled WGS sequence"/>
</dbReference>
<gene>
    <name evidence="3" type="ORF">UX39_C0006G0008</name>
</gene>
<proteinExistence type="predicted"/>
<organism evidence="3 4">
    <name type="scientific">Candidatus Magasanikbacteria bacterium GW2011_GWA2_46_17</name>
    <dbReference type="NCBI Taxonomy" id="1619042"/>
    <lineage>
        <taxon>Bacteria</taxon>
        <taxon>Candidatus Magasanikiibacteriota</taxon>
    </lineage>
</organism>
<evidence type="ECO:0000256" key="2">
    <source>
        <dbReference type="SAM" id="SignalP"/>
    </source>
</evidence>
<keyword evidence="1" id="KW-0472">Membrane</keyword>
<evidence type="ECO:0000256" key="1">
    <source>
        <dbReference type="SAM" id="Phobius"/>
    </source>
</evidence>
<name>A0A0G1P242_9BACT</name>
<dbReference type="AlphaFoldDB" id="A0A0G1P242"/>